<sequence length="233" mass="23434">MAHLSHCSKAQLATRCLFAAVLLVAQHVSAGRTRGLSRATAQTSKAAAGAGAAASTTAGRTVVNGVALTSQQIAVLKNAGINVQPGNFWYDSLSGAYGSVGGPTRGLLQPGLPFGGTLSADASNGNTGVFVNGRQLPSVDLTALEAAGFPGTIGYWWMDSLGRYGTADSTVVLGQLSAPGNRTGASTTTSGTGTDTSPYGGYNWGSDVSGAYGGGDTQGDWYVSVDGTDITNF</sequence>
<accession>A0A1Y1IFC4</accession>
<feature type="chain" id="PRO_5013027954" evidence="2">
    <location>
        <begin position="31"/>
        <end position="233"/>
    </location>
</feature>
<evidence type="ECO:0000313" key="3">
    <source>
        <dbReference type="EMBL" id="GAQ88169.1"/>
    </source>
</evidence>
<keyword evidence="2" id="KW-0732">Signal</keyword>
<evidence type="ECO:0000256" key="1">
    <source>
        <dbReference type="SAM" id="MobiDB-lite"/>
    </source>
</evidence>
<dbReference type="OMA" id="GRELHTM"/>
<dbReference type="Proteomes" id="UP000054558">
    <property type="component" value="Unassembled WGS sequence"/>
</dbReference>
<dbReference type="AlphaFoldDB" id="A0A1Y1IFC4"/>
<organism evidence="3 4">
    <name type="scientific">Klebsormidium nitens</name>
    <name type="common">Green alga</name>
    <name type="synonym">Ulothrix nitens</name>
    <dbReference type="NCBI Taxonomy" id="105231"/>
    <lineage>
        <taxon>Eukaryota</taxon>
        <taxon>Viridiplantae</taxon>
        <taxon>Streptophyta</taxon>
        <taxon>Klebsormidiophyceae</taxon>
        <taxon>Klebsormidiales</taxon>
        <taxon>Klebsormidiaceae</taxon>
        <taxon>Klebsormidium</taxon>
    </lineage>
</organism>
<gene>
    <name evidence="3" type="ORF">KFL_004060030</name>
</gene>
<reference evidence="3 4" key="1">
    <citation type="journal article" date="2014" name="Nat. Commun.">
        <title>Klebsormidium flaccidum genome reveals primary factors for plant terrestrial adaptation.</title>
        <authorList>
            <person name="Hori K."/>
            <person name="Maruyama F."/>
            <person name="Fujisawa T."/>
            <person name="Togashi T."/>
            <person name="Yamamoto N."/>
            <person name="Seo M."/>
            <person name="Sato S."/>
            <person name="Yamada T."/>
            <person name="Mori H."/>
            <person name="Tajima N."/>
            <person name="Moriyama T."/>
            <person name="Ikeuchi M."/>
            <person name="Watanabe M."/>
            <person name="Wada H."/>
            <person name="Kobayashi K."/>
            <person name="Saito M."/>
            <person name="Masuda T."/>
            <person name="Sasaki-Sekimoto Y."/>
            <person name="Mashiguchi K."/>
            <person name="Awai K."/>
            <person name="Shimojima M."/>
            <person name="Masuda S."/>
            <person name="Iwai M."/>
            <person name="Nobusawa T."/>
            <person name="Narise T."/>
            <person name="Kondo S."/>
            <person name="Saito H."/>
            <person name="Sato R."/>
            <person name="Murakawa M."/>
            <person name="Ihara Y."/>
            <person name="Oshima-Yamada Y."/>
            <person name="Ohtaka K."/>
            <person name="Satoh M."/>
            <person name="Sonobe K."/>
            <person name="Ishii M."/>
            <person name="Ohtani R."/>
            <person name="Kanamori-Sato M."/>
            <person name="Honoki R."/>
            <person name="Miyazaki D."/>
            <person name="Mochizuki H."/>
            <person name="Umetsu J."/>
            <person name="Higashi K."/>
            <person name="Shibata D."/>
            <person name="Kamiya Y."/>
            <person name="Sato N."/>
            <person name="Nakamura Y."/>
            <person name="Tabata S."/>
            <person name="Ida S."/>
            <person name="Kurokawa K."/>
            <person name="Ohta H."/>
        </authorList>
    </citation>
    <scope>NUCLEOTIDE SEQUENCE [LARGE SCALE GENOMIC DNA]</scope>
    <source>
        <strain evidence="3 4">NIES-2285</strain>
    </source>
</reference>
<name>A0A1Y1IFC4_KLENI</name>
<feature type="region of interest" description="Disordered" evidence="1">
    <location>
        <begin position="180"/>
        <end position="200"/>
    </location>
</feature>
<keyword evidence="4" id="KW-1185">Reference proteome</keyword>
<dbReference type="STRING" id="105231.A0A1Y1IFC4"/>
<dbReference type="EMBL" id="DF237355">
    <property type="protein sequence ID" value="GAQ88169.1"/>
    <property type="molecule type" value="Genomic_DNA"/>
</dbReference>
<protein>
    <submittedName>
        <fullName evidence="3">Uncharacterized protein</fullName>
    </submittedName>
</protein>
<feature type="compositionally biased region" description="Low complexity" evidence="1">
    <location>
        <begin position="183"/>
        <end position="197"/>
    </location>
</feature>
<feature type="signal peptide" evidence="2">
    <location>
        <begin position="1"/>
        <end position="30"/>
    </location>
</feature>
<dbReference type="OrthoDB" id="5817230at2759"/>
<evidence type="ECO:0000313" key="4">
    <source>
        <dbReference type="Proteomes" id="UP000054558"/>
    </source>
</evidence>
<evidence type="ECO:0000256" key="2">
    <source>
        <dbReference type="SAM" id="SignalP"/>
    </source>
</evidence>
<proteinExistence type="predicted"/>